<feature type="region of interest" description="Disordered" evidence="5">
    <location>
        <begin position="142"/>
        <end position="171"/>
    </location>
</feature>
<feature type="compositionally biased region" description="Basic residues" evidence="5">
    <location>
        <begin position="12"/>
        <end position="27"/>
    </location>
</feature>
<dbReference type="GO" id="GO:0048527">
    <property type="term" value="P:lateral root development"/>
    <property type="evidence" value="ECO:0007669"/>
    <property type="project" value="InterPro"/>
</dbReference>
<dbReference type="Pfam" id="PF13943">
    <property type="entry name" value="WPP"/>
    <property type="match status" value="1"/>
</dbReference>
<reference evidence="7" key="1">
    <citation type="submission" date="2020-09" db="EMBL/GenBank/DDBJ databases">
        <title>Genome-Enabled Discovery of Anthraquinone Biosynthesis in Senna tora.</title>
        <authorList>
            <person name="Kang S.-H."/>
            <person name="Pandey R.P."/>
            <person name="Lee C.-M."/>
            <person name="Sim J.-S."/>
            <person name="Jeong J.-T."/>
            <person name="Choi B.-S."/>
            <person name="Jung M."/>
            <person name="Ginzburg D."/>
            <person name="Zhao K."/>
            <person name="Won S.Y."/>
            <person name="Oh T.-J."/>
            <person name="Yu Y."/>
            <person name="Kim N.-H."/>
            <person name="Lee O.R."/>
            <person name="Lee T.-H."/>
            <person name="Bashyal P."/>
            <person name="Kim T.-S."/>
            <person name="Lee W.-H."/>
            <person name="Kawkins C."/>
            <person name="Kim C.-K."/>
            <person name="Kim J.S."/>
            <person name="Ahn B.O."/>
            <person name="Rhee S.Y."/>
            <person name="Sohng J.K."/>
        </authorList>
    </citation>
    <scope>NUCLEOTIDE SEQUENCE</scope>
    <source>
        <tissue evidence="7">Leaf</tissue>
    </source>
</reference>
<evidence type="ECO:0000259" key="6">
    <source>
        <dbReference type="Pfam" id="PF13943"/>
    </source>
</evidence>
<dbReference type="GO" id="GO:0000278">
    <property type="term" value="P:mitotic cell cycle"/>
    <property type="evidence" value="ECO:0007669"/>
    <property type="project" value="InterPro"/>
</dbReference>
<dbReference type="GO" id="GO:0005634">
    <property type="term" value="C:nucleus"/>
    <property type="evidence" value="ECO:0007669"/>
    <property type="project" value="UniProtKB-SubCell"/>
</dbReference>
<evidence type="ECO:0000313" key="7">
    <source>
        <dbReference type="EMBL" id="KAF7807262.1"/>
    </source>
</evidence>
<dbReference type="InterPro" id="IPR038214">
    <property type="entry name" value="WPP_sf"/>
</dbReference>
<dbReference type="Proteomes" id="UP000634136">
    <property type="component" value="Unassembled WGS sequence"/>
</dbReference>
<dbReference type="EMBL" id="JAAIUW010000012">
    <property type="protein sequence ID" value="KAF7807262.1"/>
    <property type="molecule type" value="Genomic_DNA"/>
</dbReference>
<accession>A0A834W2T9</accession>
<evidence type="ECO:0000256" key="5">
    <source>
        <dbReference type="SAM" id="MobiDB-lite"/>
    </source>
</evidence>
<evidence type="ECO:0000256" key="2">
    <source>
        <dbReference type="ARBA" id="ARBA00004496"/>
    </source>
</evidence>
<sequence length="171" mass="18569">MIPTFPNSSLHYKSHSHRSKTPLHRPRSLSTKTKLDKPGDISFSIRPPTQRTRDAVVNRLIETLSTPSVLSKRYGTIPPDEASSVARIIDDEAFTTASGSSSSDDDDIEILQVIYSKEISKRMLDTVKARATSASSLNNVATQYSTPDVRPSPAVKAASVADSESGMPIIV</sequence>
<gene>
    <name evidence="7" type="ORF">G2W53_039423</name>
</gene>
<dbReference type="PANTHER" id="PTHR34362">
    <property type="entry name" value="WPP DOMAIN-CONTAINING PROTEIN 1-RELATED"/>
    <property type="match status" value="1"/>
</dbReference>
<feature type="compositionally biased region" description="Polar residues" evidence="5">
    <location>
        <begin position="1"/>
        <end position="11"/>
    </location>
</feature>
<name>A0A834W2T9_9FABA</name>
<dbReference type="GO" id="GO:0005737">
    <property type="term" value="C:cytoplasm"/>
    <property type="evidence" value="ECO:0007669"/>
    <property type="project" value="UniProtKB-SubCell"/>
</dbReference>
<protein>
    <submittedName>
        <fullName evidence="7">MFP1 attachment factor 1-like</fullName>
    </submittedName>
</protein>
<comment type="caution">
    <text evidence="7">The sequence shown here is derived from an EMBL/GenBank/DDBJ whole genome shotgun (WGS) entry which is preliminary data.</text>
</comment>
<dbReference type="InterPro" id="IPR025265">
    <property type="entry name" value="WPP_dom"/>
</dbReference>
<proteinExistence type="predicted"/>
<feature type="domain" description="WPP" evidence="6">
    <location>
        <begin position="42"/>
        <end position="135"/>
    </location>
</feature>
<evidence type="ECO:0000256" key="4">
    <source>
        <dbReference type="ARBA" id="ARBA00023242"/>
    </source>
</evidence>
<evidence type="ECO:0000256" key="1">
    <source>
        <dbReference type="ARBA" id="ARBA00004123"/>
    </source>
</evidence>
<feature type="region of interest" description="Disordered" evidence="5">
    <location>
        <begin position="1"/>
        <end position="42"/>
    </location>
</feature>
<dbReference type="Gene3D" id="1.10.246.200">
    <property type="entry name" value="WPP domain"/>
    <property type="match status" value="1"/>
</dbReference>
<dbReference type="AlphaFoldDB" id="A0A834W2T9"/>
<keyword evidence="8" id="KW-1185">Reference proteome</keyword>
<comment type="subcellular location">
    <subcellularLocation>
        <location evidence="2">Cytoplasm</location>
    </subcellularLocation>
    <subcellularLocation>
        <location evidence="1">Nucleus</location>
    </subcellularLocation>
</comment>
<keyword evidence="3" id="KW-0963">Cytoplasm</keyword>
<organism evidence="7 8">
    <name type="scientific">Senna tora</name>
    <dbReference type="NCBI Taxonomy" id="362788"/>
    <lineage>
        <taxon>Eukaryota</taxon>
        <taxon>Viridiplantae</taxon>
        <taxon>Streptophyta</taxon>
        <taxon>Embryophyta</taxon>
        <taxon>Tracheophyta</taxon>
        <taxon>Spermatophyta</taxon>
        <taxon>Magnoliopsida</taxon>
        <taxon>eudicotyledons</taxon>
        <taxon>Gunneridae</taxon>
        <taxon>Pentapetalae</taxon>
        <taxon>rosids</taxon>
        <taxon>fabids</taxon>
        <taxon>Fabales</taxon>
        <taxon>Fabaceae</taxon>
        <taxon>Caesalpinioideae</taxon>
        <taxon>Cassia clade</taxon>
        <taxon>Senna</taxon>
    </lineage>
</organism>
<evidence type="ECO:0000256" key="3">
    <source>
        <dbReference type="ARBA" id="ARBA00022490"/>
    </source>
</evidence>
<keyword evidence="4" id="KW-0539">Nucleus</keyword>
<dbReference type="InterPro" id="IPR044692">
    <property type="entry name" value="WPP1/2/3"/>
</dbReference>
<evidence type="ECO:0000313" key="8">
    <source>
        <dbReference type="Proteomes" id="UP000634136"/>
    </source>
</evidence>
<dbReference type="PANTHER" id="PTHR34362:SF1">
    <property type="entry name" value="WPP DOMAIN-CONTAINING PROTEIN 1-RELATED"/>
    <property type="match status" value="1"/>
</dbReference>
<dbReference type="OrthoDB" id="1927559at2759"/>